<feature type="coiled-coil region" evidence="5">
    <location>
        <begin position="771"/>
        <end position="798"/>
    </location>
</feature>
<dbReference type="GeneID" id="101846675"/>
<comment type="similarity">
    <text evidence="2">Belongs to the shroom family.</text>
</comment>
<feature type="coiled-coil region" evidence="5">
    <location>
        <begin position="709"/>
        <end position="736"/>
    </location>
</feature>
<comment type="subcellular location">
    <subcellularLocation>
        <location evidence="1">Cytoplasm</location>
        <location evidence="1">Cytoskeleton</location>
    </subcellularLocation>
</comment>
<keyword evidence="5" id="KW-0175">Coiled coil</keyword>
<feature type="compositionally biased region" description="Pro residues" evidence="6">
    <location>
        <begin position="333"/>
        <end position="345"/>
    </location>
</feature>
<feature type="compositionally biased region" description="Low complexity" evidence="6">
    <location>
        <begin position="61"/>
        <end position="79"/>
    </location>
</feature>
<dbReference type="Gene3D" id="6.10.250.3120">
    <property type="match status" value="1"/>
</dbReference>
<dbReference type="PROSITE" id="PS51307">
    <property type="entry name" value="ASD2"/>
    <property type="match status" value="1"/>
</dbReference>
<evidence type="ECO:0000256" key="5">
    <source>
        <dbReference type="SAM" id="Coils"/>
    </source>
</evidence>
<dbReference type="RefSeq" id="XP_012941655.1">
    <property type="nucleotide sequence ID" value="XM_013086201.2"/>
</dbReference>
<feature type="compositionally biased region" description="Low complexity" evidence="6">
    <location>
        <begin position="346"/>
        <end position="371"/>
    </location>
</feature>
<dbReference type="Pfam" id="PF08687">
    <property type="entry name" value="ASD2"/>
    <property type="match status" value="1"/>
</dbReference>
<keyword evidence="8" id="KW-1185">Reference proteome</keyword>
<evidence type="ECO:0000259" key="7">
    <source>
        <dbReference type="PROSITE" id="PS51307"/>
    </source>
</evidence>
<feature type="compositionally biased region" description="Low complexity" evidence="6">
    <location>
        <begin position="111"/>
        <end position="128"/>
    </location>
</feature>
<feature type="compositionally biased region" description="Low complexity" evidence="6">
    <location>
        <begin position="273"/>
        <end position="312"/>
    </location>
</feature>
<evidence type="ECO:0000256" key="2">
    <source>
        <dbReference type="ARBA" id="ARBA00006469"/>
    </source>
</evidence>
<feature type="compositionally biased region" description="Low complexity" evidence="6">
    <location>
        <begin position="427"/>
        <end position="467"/>
    </location>
</feature>
<keyword evidence="4" id="KW-0206">Cytoskeleton</keyword>
<dbReference type="InterPro" id="IPR014799">
    <property type="entry name" value="ASD2_dom"/>
</dbReference>
<name>A0ABM1A6B5_APLCA</name>
<feature type="region of interest" description="Disordered" evidence="6">
    <location>
        <begin position="215"/>
        <end position="589"/>
    </location>
</feature>
<gene>
    <name evidence="9" type="primary">LOC101846675</name>
</gene>
<dbReference type="PANTHER" id="PTHR15012">
    <property type="entry name" value="APICAL PROTEIN/SHROOM-RELATED"/>
    <property type="match status" value="1"/>
</dbReference>
<reference evidence="9" key="1">
    <citation type="submission" date="2025-08" db="UniProtKB">
        <authorList>
            <consortium name="RefSeq"/>
        </authorList>
    </citation>
    <scope>IDENTIFICATION</scope>
</reference>
<dbReference type="Proteomes" id="UP000694888">
    <property type="component" value="Unplaced"/>
</dbReference>
<dbReference type="PANTHER" id="PTHR15012:SF32">
    <property type="entry name" value="PROTEIN SHROOM"/>
    <property type="match status" value="1"/>
</dbReference>
<protein>
    <submittedName>
        <fullName evidence="9">Protein Shroom2</fullName>
    </submittedName>
</protein>
<feature type="compositionally biased region" description="Polar residues" evidence="6">
    <location>
        <begin position="566"/>
        <end position="579"/>
    </location>
</feature>
<feature type="compositionally biased region" description="Low complexity" evidence="6">
    <location>
        <begin position="1"/>
        <end position="17"/>
    </location>
</feature>
<proteinExistence type="inferred from homology"/>
<feature type="compositionally biased region" description="Low complexity" evidence="6">
    <location>
        <begin position="232"/>
        <end position="266"/>
    </location>
</feature>
<dbReference type="InterPro" id="IPR027685">
    <property type="entry name" value="Shroom_fam"/>
</dbReference>
<evidence type="ECO:0000256" key="3">
    <source>
        <dbReference type="ARBA" id="ARBA00022490"/>
    </source>
</evidence>
<feature type="region of interest" description="Disordered" evidence="6">
    <location>
        <begin position="631"/>
        <end position="666"/>
    </location>
</feature>
<evidence type="ECO:0000256" key="6">
    <source>
        <dbReference type="SAM" id="MobiDB-lite"/>
    </source>
</evidence>
<keyword evidence="3" id="KW-0963">Cytoplasm</keyword>
<feature type="region of interest" description="Disordered" evidence="6">
    <location>
        <begin position="1"/>
        <end position="165"/>
    </location>
</feature>
<accession>A0ABM1A6B5</accession>
<evidence type="ECO:0000256" key="4">
    <source>
        <dbReference type="ARBA" id="ARBA00023212"/>
    </source>
</evidence>
<evidence type="ECO:0000256" key="1">
    <source>
        <dbReference type="ARBA" id="ARBA00004245"/>
    </source>
</evidence>
<evidence type="ECO:0000313" key="9">
    <source>
        <dbReference type="RefSeq" id="XP_012941655.1"/>
    </source>
</evidence>
<feature type="compositionally biased region" description="Gly residues" evidence="6">
    <location>
        <begin position="219"/>
        <end position="228"/>
    </location>
</feature>
<sequence>METHFGAGPDAPALPAPRWRPRRGPEIPPPPTPPTSGQGEMIEVHAGDQEFPPPPPEVLQAAAGSGEKSGSGMEESGPSTAADTDGFADESYIGHKNKSSRPIGTYKRSKSAAAIQSGSSSSSSASSSNQTTMGVNDNNSSNSHSSSYQHKVLDESENTSFPEKKLSGWNSESLLMQHADRSGELHGQTFAAGVGVGVSGGAGATAVAGGVNSIQEYAGQGGGGGGIGNNFSAAPSSSISSTSPPSSSSPSAAASAVAPARPARPSMTSRQAPPHSSSSSSSSTPASFVSFSSPSSSSSLSPNNNNNNNNNSKVYAADQQPLWGREFRESPRRQPPPPPASPPFDPSQSHSRNQHSINNNGHNNNNSNSKSATSGDLPWSPAGQNETPRGADHQSETSLPFSHYSPQRRPAHQPPALSEPGMDFSRKTSSTSFPSSNHNSTATTYNSNSNSNNNASSPHLSSSPSNYPAHPYSVATSSSPTSQDATYQRTGQQAPPIPPPHGEEAPPRTLPPRDYQRRESAPVRPVPVPQLSEPHDGLLEAPPSELARRKSESSVASTPRSEHNLSDVSGSSHSRQPSQEELECDQKAQELAQELADKEHKLSEVLRLDATKKRMQYMDGLFSESLELPVGPRSERSLSTSSTTAVEMRGRERNGEDGSVELSDSAKRSSLPKEYWVSPPKAMLEMEMRRNEDVGRDLTRDIHDNSALMKQKEELLGKLHKKLEVLKEAKVVLQQEISENNQLGMQVCKLVESRCQSSSERGKFKTYIEDLEKIVRLLLNLSGQLARAENAVQALAANADPKLKKMTIDKRERLHSKHEEAKLLKDDIDKRSEQLSATLRDRLEDSEFSDYSHYIKMKSKLTIELQELDDKITLGGEQIQELKKSIPDYGGHLDASAHR</sequence>
<feature type="compositionally biased region" description="Polar residues" evidence="6">
    <location>
        <begin position="474"/>
        <end position="490"/>
    </location>
</feature>
<organism evidence="8 9">
    <name type="scientific">Aplysia californica</name>
    <name type="common">California sea hare</name>
    <dbReference type="NCBI Taxonomy" id="6500"/>
    <lineage>
        <taxon>Eukaryota</taxon>
        <taxon>Metazoa</taxon>
        <taxon>Spiralia</taxon>
        <taxon>Lophotrochozoa</taxon>
        <taxon>Mollusca</taxon>
        <taxon>Gastropoda</taxon>
        <taxon>Heterobranchia</taxon>
        <taxon>Euthyneura</taxon>
        <taxon>Tectipleura</taxon>
        <taxon>Aplysiida</taxon>
        <taxon>Aplysioidea</taxon>
        <taxon>Aplysiidae</taxon>
        <taxon>Aplysia</taxon>
    </lineage>
</organism>
<feature type="compositionally biased region" description="Low complexity" evidence="6">
    <location>
        <begin position="136"/>
        <end position="147"/>
    </location>
</feature>
<evidence type="ECO:0000313" key="8">
    <source>
        <dbReference type="Proteomes" id="UP000694888"/>
    </source>
</evidence>
<feature type="domain" description="ASD2" evidence="7">
    <location>
        <begin position="589"/>
        <end position="887"/>
    </location>
</feature>